<sequence>MLGCVLEGGFMMLWPKRSFAVEVISLFFVGAGMGLVDGAAPALLGQETDRLLGPTGKVYVLSNFAVQGGFLLGPLVGNMITQAAGFTAASIVCGASLVLYTLVLLGVQRVPEAGADLGERASCQKEAAPGGTMKADGGGLVELGVAECRDSIVLAERG</sequence>
<protein>
    <recommendedName>
        <fullName evidence="8">Major facilitator superfamily (MFS) profile domain-containing protein</fullName>
    </recommendedName>
</protein>
<proteinExistence type="predicted"/>
<dbReference type="GO" id="GO:0016020">
    <property type="term" value="C:membrane"/>
    <property type="evidence" value="ECO:0007669"/>
    <property type="project" value="UniProtKB-SubCell"/>
</dbReference>
<gene>
    <name evidence="7" type="ORF">HERI1096_LOCUS20955</name>
</gene>
<dbReference type="InterPro" id="IPR036259">
    <property type="entry name" value="MFS_trans_sf"/>
</dbReference>
<feature type="transmembrane region" description="Helical" evidence="6">
    <location>
        <begin position="56"/>
        <end position="77"/>
    </location>
</feature>
<keyword evidence="2" id="KW-0813">Transport</keyword>
<comment type="subcellular location">
    <subcellularLocation>
        <location evidence="1">Membrane</location>
        <topology evidence="1">Multi-pass membrane protein</topology>
    </subcellularLocation>
</comment>
<dbReference type="EMBL" id="HBHX01037654">
    <property type="protein sequence ID" value="CAE0120254.1"/>
    <property type="molecule type" value="Transcribed_RNA"/>
</dbReference>
<evidence type="ECO:0000256" key="4">
    <source>
        <dbReference type="ARBA" id="ARBA00022989"/>
    </source>
</evidence>
<evidence type="ECO:0000313" key="7">
    <source>
        <dbReference type="EMBL" id="CAE0120254.1"/>
    </source>
</evidence>
<reference evidence="7" key="1">
    <citation type="submission" date="2021-01" db="EMBL/GenBank/DDBJ databases">
        <authorList>
            <person name="Corre E."/>
            <person name="Pelletier E."/>
            <person name="Niang G."/>
            <person name="Scheremetjew M."/>
            <person name="Finn R."/>
            <person name="Kale V."/>
            <person name="Holt S."/>
            <person name="Cochrane G."/>
            <person name="Meng A."/>
            <person name="Brown T."/>
            <person name="Cohen L."/>
        </authorList>
    </citation>
    <scope>NUCLEOTIDE SEQUENCE</scope>
    <source>
        <strain evidence="7">CCMP281</strain>
    </source>
</reference>
<dbReference type="GO" id="GO:0022857">
    <property type="term" value="F:transmembrane transporter activity"/>
    <property type="evidence" value="ECO:0007669"/>
    <property type="project" value="TreeGrafter"/>
</dbReference>
<evidence type="ECO:0000256" key="2">
    <source>
        <dbReference type="ARBA" id="ARBA00022448"/>
    </source>
</evidence>
<evidence type="ECO:0000256" key="6">
    <source>
        <dbReference type="SAM" id="Phobius"/>
    </source>
</evidence>
<evidence type="ECO:0000256" key="1">
    <source>
        <dbReference type="ARBA" id="ARBA00004141"/>
    </source>
</evidence>
<dbReference type="Gene3D" id="1.20.1250.20">
    <property type="entry name" value="MFS general substrate transporter like domains"/>
    <property type="match status" value="1"/>
</dbReference>
<keyword evidence="3 6" id="KW-0812">Transmembrane</keyword>
<dbReference type="AlphaFoldDB" id="A0A7S3AZH5"/>
<keyword evidence="5 6" id="KW-0472">Membrane</keyword>
<dbReference type="SUPFAM" id="SSF103473">
    <property type="entry name" value="MFS general substrate transporter"/>
    <property type="match status" value="1"/>
</dbReference>
<evidence type="ECO:0008006" key="8">
    <source>
        <dbReference type="Google" id="ProtNLM"/>
    </source>
</evidence>
<dbReference type="PANTHER" id="PTHR23506">
    <property type="entry name" value="GH10249P"/>
    <property type="match status" value="1"/>
</dbReference>
<accession>A0A7S3AZH5</accession>
<evidence type="ECO:0000256" key="3">
    <source>
        <dbReference type="ARBA" id="ARBA00022692"/>
    </source>
</evidence>
<feature type="transmembrane region" description="Helical" evidence="6">
    <location>
        <begin position="20"/>
        <end position="44"/>
    </location>
</feature>
<evidence type="ECO:0000256" key="5">
    <source>
        <dbReference type="ARBA" id="ARBA00023136"/>
    </source>
</evidence>
<dbReference type="PANTHER" id="PTHR23506:SF23">
    <property type="entry name" value="GH10249P"/>
    <property type="match status" value="1"/>
</dbReference>
<organism evidence="7">
    <name type="scientific">Haptolina ericina</name>
    <dbReference type="NCBI Taxonomy" id="156174"/>
    <lineage>
        <taxon>Eukaryota</taxon>
        <taxon>Haptista</taxon>
        <taxon>Haptophyta</taxon>
        <taxon>Prymnesiophyceae</taxon>
        <taxon>Prymnesiales</taxon>
        <taxon>Prymnesiaceae</taxon>
        <taxon>Haptolina</taxon>
    </lineage>
</organism>
<dbReference type="InterPro" id="IPR050930">
    <property type="entry name" value="MFS_Vesicular_Transporter"/>
</dbReference>
<feature type="transmembrane region" description="Helical" evidence="6">
    <location>
        <begin position="83"/>
        <end position="107"/>
    </location>
</feature>
<keyword evidence="4 6" id="KW-1133">Transmembrane helix</keyword>
<name>A0A7S3AZH5_9EUKA</name>